<dbReference type="GO" id="GO:0016651">
    <property type="term" value="F:oxidoreductase activity, acting on NAD(P)H"/>
    <property type="evidence" value="ECO:0007669"/>
    <property type="project" value="InterPro"/>
</dbReference>
<dbReference type="OrthoDB" id="3233595at2759"/>
<accession>A0A9Q8LHK6</accession>
<dbReference type="EMBL" id="CP090167">
    <property type="protein sequence ID" value="UJO17572.1"/>
    <property type="molecule type" value="Genomic_DNA"/>
</dbReference>
<proteinExistence type="predicted"/>
<evidence type="ECO:0000313" key="2">
    <source>
        <dbReference type="EMBL" id="UJO17572.1"/>
    </source>
</evidence>
<dbReference type="AlphaFoldDB" id="A0A9Q8LHK6"/>
<name>A0A9Q8LHK6_PASFU</name>
<keyword evidence="1" id="KW-0560">Oxidoreductase</keyword>
<dbReference type="GeneID" id="71986281"/>
<gene>
    <name evidence="2" type="ORF">CLAFUR5_06403</name>
</gene>
<reference evidence="2" key="2">
    <citation type="journal article" date="2022" name="Microb. Genom.">
        <title>A chromosome-scale genome assembly of the tomato pathogen Cladosporium fulvum reveals a compartmentalized genome architecture and the presence of a dispensable chromosome.</title>
        <authorList>
            <person name="Zaccaron A.Z."/>
            <person name="Chen L.H."/>
            <person name="Samaras A."/>
            <person name="Stergiopoulos I."/>
        </authorList>
    </citation>
    <scope>NUCLEOTIDE SEQUENCE</scope>
    <source>
        <strain evidence="2">Race5_Kim</strain>
    </source>
</reference>
<dbReference type="SUPFAM" id="SSF51735">
    <property type="entry name" value="NAD(P)-binding Rossmann-fold domains"/>
    <property type="match status" value="1"/>
</dbReference>
<dbReference type="PANTHER" id="PTHR45348:SF5">
    <property type="entry name" value="OXIDOREDUCTASE, PUTATIVE (AFU_ORTHOLOGUE AFUA_8G01420)-RELATED"/>
    <property type="match status" value="1"/>
</dbReference>
<dbReference type="KEGG" id="ffu:CLAFUR5_06403"/>
<keyword evidence="3" id="KW-1185">Reference proteome</keyword>
<evidence type="ECO:0000313" key="3">
    <source>
        <dbReference type="Proteomes" id="UP000756132"/>
    </source>
</evidence>
<dbReference type="Gene3D" id="3.40.50.720">
    <property type="entry name" value="NAD(P)-binding Rossmann-like Domain"/>
    <property type="match status" value="1"/>
</dbReference>
<dbReference type="Gene3D" id="3.90.180.10">
    <property type="entry name" value="Medium-chain alcohol dehydrogenases, catalytic domain"/>
    <property type="match status" value="1"/>
</dbReference>
<protein>
    <submittedName>
        <fullName evidence="2">Trans-enoyl reductase fsr4</fullName>
    </submittedName>
</protein>
<dbReference type="InterPro" id="IPR047122">
    <property type="entry name" value="Trans-enoyl_RdTase-like"/>
</dbReference>
<sequence>MQTPGGSYAEYGVAPAHTTALLPPSSSFEEGATIPLAALTAVVGLYAADRLGLPQPWVKATKSSPLLVYGAASAVGSFAIQLAQKRNIHPIIAVAGKAQAHVEALIDRSKGDTIVDYRNGNEAVVQGIRDALKGAKLEHAFDCVSEKEKGSPGNIAQVLDPQTGKVTFVLPDASKGITMAPSEKTLFDGYSDSVKRSFTGVGGVHEDQKDLGYVYMRYFSRGLAEGWFKAHPQEVIPGGLGGIQQGLENLKNGKASAVKYVFRVSETEGAGSGK</sequence>
<organism evidence="2 3">
    <name type="scientific">Passalora fulva</name>
    <name type="common">Tomato leaf mold</name>
    <name type="synonym">Cladosporium fulvum</name>
    <dbReference type="NCBI Taxonomy" id="5499"/>
    <lineage>
        <taxon>Eukaryota</taxon>
        <taxon>Fungi</taxon>
        <taxon>Dikarya</taxon>
        <taxon>Ascomycota</taxon>
        <taxon>Pezizomycotina</taxon>
        <taxon>Dothideomycetes</taxon>
        <taxon>Dothideomycetidae</taxon>
        <taxon>Mycosphaerellales</taxon>
        <taxon>Mycosphaerellaceae</taxon>
        <taxon>Fulvia</taxon>
    </lineage>
</organism>
<dbReference type="InterPro" id="IPR036291">
    <property type="entry name" value="NAD(P)-bd_dom_sf"/>
</dbReference>
<dbReference type="Proteomes" id="UP000756132">
    <property type="component" value="Chromosome 5"/>
</dbReference>
<dbReference type="PANTHER" id="PTHR45348">
    <property type="entry name" value="HYPOTHETICAL OXIDOREDUCTASE (EUROFUNG)"/>
    <property type="match status" value="1"/>
</dbReference>
<reference evidence="2" key="1">
    <citation type="submission" date="2021-12" db="EMBL/GenBank/DDBJ databases">
        <authorList>
            <person name="Zaccaron A."/>
            <person name="Stergiopoulos I."/>
        </authorList>
    </citation>
    <scope>NUCLEOTIDE SEQUENCE</scope>
    <source>
        <strain evidence="2">Race5_Kim</strain>
    </source>
</reference>
<dbReference type="RefSeq" id="XP_047761938.1">
    <property type="nucleotide sequence ID" value="XM_047905551.1"/>
</dbReference>
<evidence type="ECO:0000256" key="1">
    <source>
        <dbReference type="ARBA" id="ARBA00023002"/>
    </source>
</evidence>